<gene>
    <name evidence="2" type="ORF">MAN_08732</name>
</gene>
<name>A0A0B4EVJ9_METAF</name>
<feature type="non-terminal residue" evidence="2">
    <location>
        <position position="1"/>
    </location>
</feature>
<dbReference type="VEuPathDB" id="FungiDB:MAN_08732"/>
<dbReference type="EMBL" id="AZNF01000013">
    <property type="protein sequence ID" value="KID62053.1"/>
    <property type="molecule type" value="Genomic_DNA"/>
</dbReference>
<proteinExistence type="predicted"/>
<dbReference type="OrthoDB" id="20872at2759"/>
<feature type="compositionally biased region" description="Low complexity" evidence="1">
    <location>
        <begin position="517"/>
        <end position="533"/>
    </location>
</feature>
<dbReference type="HOGENOM" id="CLU_418603_0_0_1"/>
<dbReference type="Proteomes" id="UP000031186">
    <property type="component" value="Unassembled WGS sequence"/>
</dbReference>
<reference evidence="2 3" key="1">
    <citation type="journal article" date="2014" name="Proc. Natl. Acad. Sci. U.S.A.">
        <title>Trajectory and genomic determinants of fungal-pathogen speciation and host adaptation.</title>
        <authorList>
            <person name="Hu X."/>
            <person name="Xiao G."/>
            <person name="Zheng P."/>
            <person name="Shang Y."/>
            <person name="Su Y."/>
            <person name="Zhang X."/>
            <person name="Liu X."/>
            <person name="Zhan S."/>
            <person name="St Leger R.J."/>
            <person name="Wang C."/>
        </authorList>
    </citation>
    <scope>NUCLEOTIDE SEQUENCE [LARGE SCALE GENOMIC DNA]</scope>
    <source>
        <strain evidence="2 3">ARSEF 549</strain>
    </source>
</reference>
<feature type="region of interest" description="Disordered" evidence="1">
    <location>
        <begin position="150"/>
        <end position="211"/>
    </location>
</feature>
<evidence type="ECO:0000313" key="3">
    <source>
        <dbReference type="Proteomes" id="UP000031186"/>
    </source>
</evidence>
<protein>
    <submittedName>
        <fullName evidence="2">Uncharacterized protein</fullName>
    </submittedName>
</protein>
<accession>A0A0B4EVJ9</accession>
<feature type="compositionally biased region" description="Polar residues" evidence="1">
    <location>
        <begin position="498"/>
        <end position="509"/>
    </location>
</feature>
<dbReference type="AlphaFoldDB" id="A0A0B4EVJ9"/>
<feature type="region of interest" description="Disordered" evidence="1">
    <location>
        <begin position="498"/>
        <end position="539"/>
    </location>
</feature>
<evidence type="ECO:0000256" key="1">
    <source>
        <dbReference type="SAM" id="MobiDB-lite"/>
    </source>
</evidence>
<comment type="caution">
    <text evidence="2">The sequence shown here is derived from an EMBL/GenBank/DDBJ whole genome shotgun (WGS) entry which is preliminary data.</text>
</comment>
<keyword evidence="3" id="KW-1185">Reference proteome</keyword>
<evidence type="ECO:0000313" key="2">
    <source>
        <dbReference type="EMBL" id="KID62053.1"/>
    </source>
</evidence>
<sequence>MEDERARSSVIFISEDQVERGLLLAKRGQQQLKPVSEKKTLYYFTVSHNNHYSVCEILVSPIKVDDYKNVFFRPVQRYTKCCDLASEDELKRLRQIIYDVYVRPVQWSFGNDGNKAVPLSNPPTDCDCEGHVQVGRRYLQETATIITPATRDETDSRWLSQNPSQSSDATTETDLTDTDSTRLRRNKKRGPDNSLVSTISKKSCPDMKPGSEYRFNPATVITKLLRSLEDMKKAASHQKKATSTVLNWHVDGSTGFPLLITNQEREEFANKLYKLGRDLRGSHATAMWANKHYFYNMRFLLRIKGKVKGGKNDDRASKSAVLINRIARNLSDSSKGCRCGTLVYNLFADRNNHLTRMRAGDDQRHHAADKIAQSLREKLPALSGCAYIFHPPAVIAALWNEDYETLCKQLGADNLALENPAVVKLQYSVEPELYTYAVHLEHRCPLQHGGPDGGKIDFGNLAHGKLFSPHTPQHIGCNTSTPQHIGCNTSIAGRLTQQGFDGTNGTVSVSGEPRAEGSSGRSSCRSSSNGGPSAISPVAGSQEIDDALGVFRHVGNDTPATHATERNARDNFADIAGSGITAVDVGIFDEINRLERNATDNFPEINGLERNATDNFPEIADLGITAFDVGIFDEMDGLGNTAFDGGIFEASHQFS</sequence>
<organism evidence="2 3">
    <name type="scientific">Metarhizium anisopliae (strain ARSEF 549)</name>
    <dbReference type="NCBI Taxonomy" id="3151832"/>
    <lineage>
        <taxon>Eukaryota</taxon>
        <taxon>Fungi</taxon>
        <taxon>Dikarya</taxon>
        <taxon>Ascomycota</taxon>
        <taxon>Pezizomycotina</taxon>
        <taxon>Sordariomycetes</taxon>
        <taxon>Hypocreomycetidae</taxon>
        <taxon>Hypocreales</taxon>
        <taxon>Clavicipitaceae</taxon>
        <taxon>Metarhizium</taxon>
    </lineage>
</organism>